<dbReference type="InterPro" id="IPR017900">
    <property type="entry name" value="4Fe4S_Fe_S_CS"/>
</dbReference>
<evidence type="ECO:0000256" key="5">
    <source>
        <dbReference type="ARBA" id="ARBA00023002"/>
    </source>
</evidence>
<dbReference type="GO" id="GO:0008616">
    <property type="term" value="P:tRNA queuosine(34) biosynthetic process"/>
    <property type="evidence" value="ECO:0007669"/>
    <property type="project" value="UniProtKB-KW"/>
</dbReference>
<dbReference type="PANTHER" id="PTHR30002:SF4">
    <property type="entry name" value="EPOXYQUEUOSINE REDUCTASE"/>
    <property type="match status" value="1"/>
</dbReference>
<sequence length="222" mass="23989">VSCYARGRDYHKVLKKRCHALMDEILRIAPQFAGRAFVDSAPIAERSAAAAAGVGWIGRNGCLIVPSLGSYIFLAEIVSNLELESDSPIDESCGDCRACVDACPTGACIGNGLIDSRRCYSYLTIEHHGNVPDTFKSAWGLRIFGCDDCQSACPHNQNVPAGDPELTGENSPQVRNLNGAPISEILDWTQGEWDLATRGSATRRAPFESFIRNAELTAPKSD</sequence>
<comment type="caution">
    <text evidence="7">The sequence shown here is derived from an EMBL/GenBank/DDBJ whole genome shotgun (WGS) entry which is preliminary data.</text>
</comment>
<accession>A0A0F8ZZF5</accession>
<evidence type="ECO:0000256" key="3">
    <source>
        <dbReference type="ARBA" id="ARBA00022694"/>
    </source>
</evidence>
<keyword evidence="5" id="KW-0560">Oxidoreductase</keyword>
<dbReference type="Pfam" id="PF08331">
    <property type="entry name" value="QueG_DUF1730"/>
    <property type="match status" value="1"/>
</dbReference>
<reference evidence="7" key="1">
    <citation type="journal article" date="2015" name="Nature">
        <title>Complex archaea that bridge the gap between prokaryotes and eukaryotes.</title>
        <authorList>
            <person name="Spang A."/>
            <person name="Saw J.H."/>
            <person name="Jorgensen S.L."/>
            <person name="Zaremba-Niedzwiedzka K."/>
            <person name="Martijn J."/>
            <person name="Lind A.E."/>
            <person name="van Eijk R."/>
            <person name="Schleper C."/>
            <person name="Guy L."/>
            <person name="Ettema T.J."/>
        </authorList>
    </citation>
    <scope>NUCLEOTIDE SEQUENCE</scope>
</reference>
<evidence type="ECO:0000259" key="6">
    <source>
        <dbReference type="PROSITE" id="PS51379"/>
    </source>
</evidence>
<feature type="non-terminal residue" evidence="7">
    <location>
        <position position="1"/>
    </location>
</feature>
<evidence type="ECO:0000313" key="7">
    <source>
        <dbReference type="EMBL" id="KKK91235.1"/>
    </source>
</evidence>
<keyword evidence="2" id="KW-0963">Cytoplasm</keyword>
<dbReference type="GO" id="GO:0051539">
    <property type="term" value="F:4 iron, 4 sulfur cluster binding"/>
    <property type="evidence" value="ECO:0007669"/>
    <property type="project" value="UniProtKB-KW"/>
</dbReference>
<dbReference type="InterPro" id="IPR013542">
    <property type="entry name" value="QueG_DUF1730"/>
</dbReference>
<evidence type="ECO:0000256" key="1">
    <source>
        <dbReference type="ARBA" id="ARBA00022485"/>
    </source>
</evidence>
<dbReference type="InterPro" id="IPR017896">
    <property type="entry name" value="4Fe4S_Fe-S-bd"/>
</dbReference>
<keyword evidence="1" id="KW-0408">Iron</keyword>
<organism evidence="7">
    <name type="scientific">marine sediment metagenome</name>
    <dbReference type="NCBI Taxonomy" id="412755"/>
    <lineage>
        <taxon>unclassified sequences</taxon>
        <taxon>metagenomes</taxon>
        <taxon>ecological metagenomes</taxon>
    </lineage>
</organism>
<dbReference type="PANTHER" id="PTHR30002">
    <property type="entry name" value="EPOXYQUEUOSINE REDUCTASE"/>
    <property type="match status" value="1"/>
</dbReference>
<protein>
    <recommendedName>
        <fullName evidence="6">4Fe-4S ferredoxin-type domain-containing protein</fullName>
    </recommendedName>
</protein>
<dbReference type="PROSITE" id="PS00198">
    <property type="entry name" value="4FE4S_FER_1"/>
    <property type="match status" value="1"/>
</dbReference>
<dbReference type="SUPFAM" id="SSF46548">
    <property type="entry name" value="alpha-helical ferredoxin"/>
    <property type="match status" value="1"/>
</dbReference>
<dbReference type="NCBIfam" id="TIGR00276">
    <property type="entry name" value="tRNA epoxyqueuosine(34) reductase QueG"/>
    <property type="match status" value="1"/>
</dbReference>
<dbReference type="Pfam" id="PF13484">
    <property type="entry name" value="Fer4_16"/>
    <property type="match status" value="1"/>
</dbReference>
<keyword evidence="1" id="KW-0004">4Fe-4S</keyword>
<dbReference type="GO" id="GO:0052693">
    <property type="term" value="F:epoxyqueuosine reductase activity"/>
    <property type="evidence" value="ECO:0007669"/>
    <property type="project" value="TreeGrafter"/>
</dbReference>
<keyword evidence="3" id="KW-0819">tRNA processing</keyword>
<dbReference type="AlphaFoldDB" id="A0A0F8ZZF5"/>
<proteinExistence type="predicted"/>
<gene>
    <name evidence="7" type="ORF">LCGC14_2714990</name>
</gene>
<keyword evidence="1" id="KW-0479">Metal-binding</keyword>
<dbReference type="InterPro" id="IPR004453">
    <property type="entry name" value="QueG"/>
</dbReference>
<evidence type="ECO:0000256" key="4">
    <source>
        <dbReference type="ARBA" id="ARBA00022785"/>
    </source>
</evidence>
<keyword evidence="4" id="KW-0671">Queuosine biosynthesis</keyword>
<evidence type="ECO:0000256" key="2">
    <source>
        <dbReference type="ARBA" id="ARBA00022490"/>
    </source>
</evidence>
<dbReference type="EMBL" id="LAZR01048743">
    <property type="protein sequence ID" value="KKK91235.1"/>
    <property type="molecule type" value="Genomic_DNA"/>
</dbReference>
<dbReference type="Gene3D" id="3.30.70.20">
    <property type="match status" value="1"/>
</dbReference>
<dbReference type="PROSITE" id="PS51379">
    <property type="entry name" value="4FE4S_FER_2"/>
    <property type="match status" value="1"/>
</dbReference>
<feature type="domain" description="4Fe-4S ferredoxin-type" evidence="6">
    <location>
        <begin position="85"/>
        <end position="113"/>
    </location>
</feature>
<keyword evidence="1" id="KW-0411">Iron-sulfur</keyword>
<name>A0A0F8ZZF5_9ZZZZ</name>